<dbReference type="GO" id="GO:0005886">
    <property type="term" value="C:plasma membrane"/>
    <property type="evidence" value="ECO:0007669"/>
    <property type="project" value="UniProtKB-SubCell"/>
</dbReference>
<keyword evidence="13" id="KW-0449">Lipoprotein</keyword>
<feature type="disulfide bond" evidence="20">
    <location>
        <begin position="58"/>
        <end position="350"/>
    </location>
</feature>
<feature type="disulfide bond" evidence="20">
    <location>
        <begin position="380"/>
        <end position="433"/>
    </location>
</feature>
<dbReference type="Pfam" id="PF01630">
    <property type="entry name" value="Glyco_hydro_56"/>
    <property type="match status" value="1"/>
</dbReference>
<dbReference type="GlyCosmos" id="A0A3Q1JFI6">
    <property type="glycosylation" value="1 site, No reported glycans"/>
</dbReference>
<keyword evidence="4" id="KW-1003">Cell membrane</keyword>
<dbReference type="GO" id="GO:0031410">
    <property type="term" value="C:cytoplasmic vesicle"/>
    <property type="evidence" value="ECO:0007669"/>
    <property type="project" value="TreeGrafter"/>
</dbReference>
<dbReference type="InParanoid" id="A0A3Q1JFI6"/>
<keyword evidence="8 21" id="KW-0378">Hydrolase</keyword>
<feature type="glycosylation site" description="N-linked (GlcNAc...) asparagine" evidence="19">
    <location>
        <position position="367"/>
    </location>
</feature>
<organism evidence="22 23">
    <name type="scientific">Anabas testudineus</name>
    <name type="common">Climbing perch</name>
    <name type="synonym">Anthias testudineus</name>
    <dbReference type="NCBI Taxonomy" id="64144"/>
    <lineage>
        <taxon>Eukaryota</taxon>
        <taxon>Metazoa</taxon>
        <taxon>Chordata</taxon>
        <taxon>Craniata</taxon>
        <taxon>Vertebrata</taxon>
        <taxon>Euteleostomi</taxon>
        <taxon>Actinopterygii</taxon>
        <taxon>Neopterygii</taxon>
        <taxon>Teleostei</taxon>
        <taxon>Neoteleostei</taxon>
        <taxon>Acanthomorphata</taxon>
        <taxon>Anabantaria</taxon>
        <taxon>Anabantiformes</taxon>
        <taxon>Anabantoidei</taxon>
        <taxon>Anabantidae</taxon>
        <taxon>Anabas</taxon>
    </lineage>
</organism>
<keyword evidence="5" id="KW-0245">EGF-like domain</keyword>
<evidence type="ECO:0000256" key="8">
    <source>
        <dbReference type="ARBA" id="ARBA00022801"/>
    </source>
</evidence>
<dbReference type="InterPro" id="IPR013785">
    <property type="entry name" value="Aldolase_TIM"/>
</dbReference>
<dbReference type="GeneTree" id="ENSGT01020000230364"/>
<evidence type="ECO:0000256" key="21">
    <source>
        <dbReference type="RuleBase" id="RU610713"/>
    </source>
</evidence>
<dbReference type="GO" id="GO:0004415">
    <property type="term" value="F:hyalurononglucosaminidase activity"/>
    <property type="evidence" value="ECO:0007669"/>
    <property type="project" value="UniProtKB-UniRule"/>
</dbReference>
<evidence type="ECO:0000256" key="15">
    <source>
        <dbReference type="ARBA" id="ARBA00093332"/>
    </source>
</evidence>
<feature type="disulfide bond" evidence="20">
    <location>
        <begin position="222"/>
        <end position="238"/>
    </location>
</feature>
<sequence>MDTLLPPVFTTAGQLSLLLLTVFTSWTVLCSPDVKQTRWPLYSQKPVLLVWNAPTQECEPRQRVTLSLSQFDIVASPNEGFVRQNLTIFYKERLGLYPYYERGGTAVNGGLPQLASLTEHYQKMPKGLEKYIRDPQAKGLAVIDWEEWRPLWIRNWDTKDIYRNKSREMVAKKNPTWTPEQVGRVAQQEFELSARKFMLETLKFAKSQRPNQLWGFYLFPDCYNHDYKSDLKNYTGRCPVVEMSRNDQLNWLWMECTAFFPSIYIGSGLRSTNYGRLFVRNRVKEAMRLASVGDGLARPVFVYTRPTYISQMTLLTETDLVSTIGESVALGAAGIIFWGDASYASDKTSCSTLNNYLKGSLGQYLLNVSTAAEKCSQVLCKSHGRCLRKVPDNDVYLHLNPLTHTITSKGDQLKVTGTLGKAEQSLFRTHFQCQCYSGYTGEACALKEKGQNRGSSVLGTWPLCFLLPVGLLTLLH</sequence>
<evidence type="ECO:0000256" key="12">
    <source>
        <dbReference type="ARBA" id="ARBA00023180"/>
    </source>
</evidence>
<reference evidence="22" key="3">
    <citation type="submission" date="2025-09" db="UniProtKB">
        <authorList>
            <consortium name="Ensembl"/>
        </authorList>
    </citation>
    <scope>IDENTIFICATION</scope>
</reference>
<dbReference type="OrthoDB" id="5796153at2759"/>
<evidence type="ECO:0000256" key="2">
    <source>
        <dbReference type="ARBA" id="ARBA00004609"/>
    </source>
</evidence>
<evidence type="ECO:0000313" key="23">
    <source>
        <dbReference type="Proteomes" id="UP000265040"/>
    </source>
</evidence>
<keyword evidence="12" id="KW-0325">Glycoprotein</keyword>
<reference evidence="22" key="2">
    <citation type="submission" date="2025-08" db="UniProtKB">
        <authorList>
            <consortium name="Ensembl"/>
        </authorList>
    </citation>
    <scope>IDENTIFICATION</scope>
</reference>
<dbReference type="FunFam" id="3.20.20.70:FF:000065">
    <property type="entry name" value="Hyaluronidase"/>
    <property type="match status" value="1"/>
</dbReference>
<evidence type="ECO:0000256" key="9">
    <source>
        <dbReference type="ARBA" id="ARBA00023136"/>
    </source>
</evidence>
<evidence type="ECO:0000256" key="7">
    <source>
        <dbReference type="ARBA" id="ARBA00022729"/>
    </source>
</evidence>
<dbReference type="EC" id="3.2.1.35" evidence="21"/>
<dbReference type="AlphaFoldDB" id="A0A3Q1JFI6"/>
<dbReference type="PANTHER" id="PTHR11769:SF6">
    <property type="entry name" value="HYALURONIDASE-2"/>
    <property type="match status" value="1"/>
</dbReference>
<dbReference type="PRINTS" id="PR00846">
    <property type="entry name" value="GLHYDRLASE56"/>
</dbReference>
<keyword evidence="10 20" id="KW-1015">Disulfide bond</keyword>
<dbReference type="GO" id="GO:0030214">
    <property type="term" value="P:hyaluronan catabolic process"/>
    <property type="evidence" value="ECO:0007669"/>
    <property type="project" value="TreeGrafter"/>
</dbReference>
<dbReference type="GO" id="GO:0098552">
    <property type="term" value="C:side of membrane"/>
    <property type="evidence" value="ECO:0007669"/>
    <property type="project" value="UniProtKB-KW"/>
</dbReference>
<keyword evidence="11" id="KW-0675">Receptor</keyword>
<evidence type="ECO:0000256" key="10">
    <source>
        <dbReference type="ARBA" id="ARBA00023157"/>
    </source>
</evidence>
<evidence type="ECO:0000256" key="5">
    <source>
        <dbReference type="ARBA" id="ARBA00022536"/>
    </source>
</evidence>
<dbReference type="Ensembl" id="ENSATET00000014020.3">
    <property type="protein sequence ID" value="ENSATEP00000013801.1"/>
    <property type="gene ID" value="ENSATEG00000009639.3"/>
</dbReference>
<feature type="disulfide bond" evidence="20">
    <location>
        <begin position="435"/>
        <end position="444"/>
    </location>
</feature>
<evidence type="ECO:0000256" key="13">
    <source>
        <dbReference type="ARBA" id="ARBA00023288"/>
    </source>
</evidence>
<evidence type="ECO:0000256" key="14">
    <source>
        <dbReference type="ARBA" id="ARBA00023295"/>
    </source>
</evidence>
<keyword evidence="7" id="KW-0732">Signal</keyword>
<name>A0A3Q1JFI6_ANATE</name>
<evidence type="ECO:0000256" key="20">
    <source>
        <dbReference type="PIRSR" id="PIRSR038193-3"/>
    </source>
</evidence>
<evidence type="ECO:0000256" key="6">
    <source>
        <dbReference type="ARBA" id="ARBA00022622"/>
    </source>
</evidence>
<protein>
    <recommendedName>
        <fullName evidence="21">Hyaluronidase</fullName>
        <ecNumber evidence="21">3.2.1.35</ecNumber>
    </recommendedName>
</protein>
<dbReference type="Proteomes" id="UP000265040">
    <property type="component" value="Chromosome 5"/>
</dbReference>
<keyword evidence="9" id="KW-0472">Membrane</keyword>
<feature type="active site" description="Proton donor" evidence="18">
    <location>
        <position position="146"/>
    </location>
</feature>
<accession>A0A3Q1JFI6</accession>
<dbReference type="PANTHER" id="PTHR11769">
    <property type="entry name" value="HYALURONIDASE"/>
    <property type="match status" value="1"/>
</dbReference>
<evidence type="ECO:0000256" key="3">
    <source>
        <dbReference type="ARBA" id="ARBA00008871"/>
    </source>
</evidence>
<evidence type="ECO:0000256" key="17">
    <source>
        <dbReference type="PIRNR" id="PIRNR038193"/>
    </source>
</evidence>
<dbReference type="PIRSF" id="PIRSF038193">
    <property type="entry name" value="Hyaluronidase"/>
    <property type="match status" value="1"/>
</dbReference>
<reference evidence="22" key="1">
    <citation type="submission" date="2021-04" db="EMBL/GenBank/DDBJ databases">
        <authorList>
            <consortium name="Wellcome Sanger Institute Data Sharing"/>
        </authorList>
    </citation>
    <scope>NUCLEOTIDE SEQUENCE [LARGE SCALE GENOMIC DNA]</scope>
</reference>
<dbReference type="GO" id="GO:0033906">
    <property type="term" value="F:hyaluronoglucuronidase activity"/>
    <property type="evidence" value="ECO:0007669"/>
    <property type="project" value="TreeGrafter"/>
</dbReference>
<dbReference type="InterPro" id="IPR017853">
    <property type="entry name" value="GH"/>
</dbReference>
<dbReference type="SUPFAM" id="SSF51445">
    <property type="entry name" value="(Trans)glycosidases"/>
    <property type="match status" value="1"/>
</dbReference>
<evidence type="ECO:0000313" key="22">
    <source>
        <dbReference type="Ensembl" id="ENSATEP00000013801.1"/>
    </source>
</evidence>
<evidence type="ECO:0000256" key="19">
    <source>
        <dbReference type="PIRSR" id="PIRSR038193-2"/>
    </source>
</evidence>
<proteinExistence type="inferred from homology"/>
<comment type="catalytic activity">
    <reaction evidence="1 21">
        <text>Random hydrolysis of (1-&gt;4)-linkages between N-acetyl-beta-D-glucosamine and D-glucuronate residues in hyaluronate.</text>
        <dbReference type="EC" id="3.2.1.35"/>
    </reaction>
</comment>
<evidence type="ECO:0000256" key="18">
    <source>
        <dbReference type="PIRSR" id="PIRSR038193-1"/>
    </source>
</evidence>
<evidence type="ECO:0000256" key="11">
    <source>
        <dbReference type="ARBA" id="ARBA00023170"/>
    </source>
</evidence>
<feature type="disulfide bond" evidence="20">
    <location>
        <begin position="375"/>
        <end position="386"/>
    </location>
</feature>
<keyword evidence="14 21" id="KW-0326">Glycosidase</keyword>
<keyword evidence="6" id="KW-0336">GPI-anchor</keyword>
<dbReference type="OMA" id="FPSIYMD"/>
<keyword evidence="23" id="KW-1185">Reference proteome</keyword>
<comment type="similarity">
    <text evidence="3 17 21">Belongs to the glycosyl hydrolase 56 family.</text>
</comment>
<dbReference type="InterPro" id="IPR018155">
    <property type="entry name" value="Hyaluronidase"/>
</dbReference>
<comment type="function">
    <text evidence="15">Catalyzes hyaluronan degradation into small fragments that are endocytosed and degraded in lysosomes by HYAL1 and exoglycosidases. Essential for the breakdown of extracellular matrix hyaluronan.</text>
</comment>
<evidence type="ECO:0000256" key="1">
    <source>
        <dbReference type="ARBA" id="ARBA00000251"/>
    </source>
</evidence>
<evidence type="ECO:0000256" key="16">
    <source>
        <dbReference type="ARBA" id="ARBA00093545"/>
    </source>
</evidence>
<evidence type="ECO:0000256" key="4">
    <source>
        <dbReference type="ARBA" id="ARBA00022475"/>
    </source>
</evidence>
<gene>
    <name evidence="22" type="primary">HYAL2</name>
</gene>
<dbReference type="STRING" id="64144.ENSATEP00000013801"/>
<comment type="subunit">
    <text evidence="16">Interacts with MST1R.</text>
</comment>
<dbReference type="GO" id="GO:0005975">
    <property type="term" value="P:carbohydrate metabolic process"/>
    <property type="evidence" value="ECO:0007669"/>
    <property type="project" value="UniProtKB-UniRule"/>
</dbReference>
<dbReference type="Gene3D" id="3.20.20.70">
    <property type="entry name" value="Aldolase class I"/>
    <property type="match status" value="1"/>
</dbReference>
<comment type="subcellular location">
    <subcellularLocation>
        <location evidence="2">Cell membrane</location>
        <topology evidence="2">Lipid-anchor</topology>
        <topology evidence="2">GPI-anchor</topology>
    </subcellularLocation>
</comment>